<comment type="caution">
    <text evidence="3">The sequence shown here is derived from an EMBL/GenBank/DDBJ whole genome shotgun (WGS) entry which is preliminary data.</text>
</comment>
<dbReference type="SMART" id="SM00066">
    <property type="entry name" value="GAL4"/>
    <property type="match status" value="1"/>
</dbReference>
<evidence type="ECO:0000256" key="1">
    <source>
        <dbReference type="SAM" id="MobiDB-lite"/>
    </source>
</evidence>
<dbReference type="STRING" id="97359.A0A550BUT6"/>
<feature type="region of interest" description="Disordered" evidence="1">
    <location>
        <begin position="360"/>
        <end position="423"/>
    </location>
</feature>
<dbReference type="Proteomes" id="UP000320762">
    <property type="component" value="Unassembled WGS sequence"/>
</dbReference>
<protein>
    <recommendedName>
        <fullName evidence="2">Zn(2)-C6 fungal-type domain-containing protein</fullName>
    </recommendedName>
</protein>
<evidence type="ECO:0000259" key="2">
    <source>
        <dbReference type="PROSITE" id="PS50048"/>
    </source>
</evidence>
<keyword evidence="4" id="KW-1185">Reference proteome</keyword>
<name>A0A550BUT6_9AGAR</name>
<dbReference type="OrthoDB" id="39175at2759"/>
<dbReference type="CDD" id="cd00067">
    <property type="entry name" value="GAL4"/>
    <property type="match status" value="1"/>
</dbReference>
<dbReference type="GO" id="GO:0008270">
    <property type="term" value="F:zinc ion binding"/>
    <property type="evidence" value="ECO:0007669"/>
    <property type="project" value="InterPro"/>
</dbReference>
<dbReference type="AlphaFoldDB" id="A0A550BUT6"/>
<feature type="region of interest" description="Disordered" evidence="1">
    <location>
        <begin position="181"/>
        <end position="300"/>
    </location>
</feature>
<accession>A0A550BUT6</accession>
<dbReference type="Gene3D" id="4.10.240.10">
    <property type="entry name" value="Zn(2)-C6 fungal-type DNA-binding domain"/>
    <property type="match status" value="1"/>
</dbReference>
<dbReference type="InterPro" id="IPR001138">
    <property type="entry name" value="Zn2Cys6_DnaBD"/>
</dbReference>
<feature type="domain" description="Zn(2)-C6 fungal-type" evidence="2">
    <location>
        <begin position="325"/>
        <end position="358"/>
    </location>
</feature>
<proteinExistence type="predicted"/>
<feature type="compositionally biased region" description="Polar residues" evidence="1">
    <location>
        <begin position="238"/>
        <end position="250"/>
    </location>
</feature>
<dbReference type="SUPFAM" id="SSF57701">
    <property type="entry name" value="Zn2/Cys6 DNA-binding domain"/>
    <property type="match status" value="1"/>
</dbReference>
<dbReference type="InterPro" id="IPR036864">
    <property type="entry name" value="Zn2-C6_fun-type_DNA-bd_sf"/>
</dbReference>
<evidence type="ECO:0000313" key="3">
    <source>
        <dbReference type="EMBL" id="TRM56312.1"/>
    </source>
</evidence>
<dbReference type="Pfam" id="PF00172">
    <property type="entry name" value="Zn_clus"/>
    <property type="match status" value="1"/>
</dbReference>
<gene>
    <name evidence="3" type="ORF">BD626DRAFT_541389</name>
</gene>
<sequence>MERYPGYVLVCLLDAGVSDELMQAQDDDDDDDIYEQSKRDIDARFYNTFPAARVHHERLGVIKSHNPGVVEPTHIDQYLEELQIAARIHAPIPSTPLSPTDFSSYACSSSYHATHAEASSGQTYGPAASDCLAQYGEAEQTSSGYHPAPQFGDSQPVGYEQIGYAACDWYRDAARADQSVSAPAADYAHQEAVPRAHNTPADPQPYLEYLPTPPPITPTTPMSTTARGDPDEQPRQPRITQLSVPPINTSREAKNLDSPASARQHRSPPRPYPSIPMTSPTEAAAAAAALAKGRRHHSMGNRRGRVALLPLEKVVTPGAEKPPLACLFCRGRKIACGAPAAGSNTCNQCARRGLSCVYPTENRRGTRARQPQRRSPQPRGKKHNAAPPAPGVDGMQIYDPESMWPSGDDEEDDAHYAEPSSSSGIATSVLSCLEVIPYGHRYDESAGRAKKAAKARTHR</sequence>
<dbReference type="PROSITE" id="PS50048">
    <property type="entry name" value="ZN2_CY6_FUNGAL_2"/>
    <property type="match status" value="1"/>
</dbReference>
<reference evidence="3 4" key="1">
    <citation type="journal article" date="2019" name="New Phytol.">
        <title>Comparative genomics reveals unique wood-decay strategies and fruiting body development in the Schizophyllaceae.</title>
        <authorList>
            <person name="Almasi E."/>
            <person name="Sahu N."/>
            <person name="Krizsan K."/>
            <person name="Balint B."/>
            <person name="Kovacs G.M."/>
            <person name="Kiss B."/>
            <person name="Cseklye J."/>
            <person name="Drula E."/>
            <person name="Henrissat B."/>
            <person name="Nagy I."/>
            <person name="Chovatia M."/>
            <person name="Adam C."/>
            <person name="LaButti K."/>
            <person name="Lipzen A."/>
            <person name="Riley R."/>
            <person name="Grigoriev I.V."/>
            <person name="Nagy L.G."/>
        </authorList>
    </citation>
    <scope>NUCLEOTIDE SEQUENCE [LARGE SCALE GENOMIC DNA]</scope>
    <source>
        <strain evidence="3 4">NL-1724</strain>
    </source>
</reference>
<dbReference type="EMBL" id="VDMD01000073">
    <property type="protein sequence ID" value="TRM56312.1"/>
    <property type="molecule type" value="Genomic_DNA"/>
</dbReference>
<dbReference type="PROSITE" id="PS00463">
    <property type="entry name" value="ZN2_CY6_FUNGAL_1"/>
    <property type="match status" value="1"/>
</dbReference>
<dbReference type="GO" id="GO:0000981">
    <property type="term" value="F:DNA-binding transcription factor activity, RNA polymerase II-specific"/>
    <property type="evidence" value="ECO:0007669"/>
    <property type="project" value="InterPro"/>
</dbReference>
<organism evidence="3 4">
    <name type="scientific">Schizophyllum amplum</name>
    <dbReference type="NCBI Taxonomy" id="97359"/>
    <lineage>
        <taxon>Eukaryota</taxon>
        <taxon>Fungi</taxon>
        <taxon>Dikarya</taxon>
        <taxon>Basidiomycota</taxon>
        <taxon>Agaricomycotina</taxon>
        <taxon>Agaricomycetes</taxon>
        <taxon>Agaricomycetidae</taxon>
        <taxon>Agaricales</taxon>
        <taxon>Schizophyllaceae</taxon>
        <taxon>Schizophyllum</taxon>
    </lineage>
</organism>
<evidence type="ECO:0000313" key="4">
    <source>
        <dbReference type="Proteomes" id="UP000320762"/>
    </source>
</evidence>